<dbReference type="AlphaFoldDB" id="A0A6C0HRJ3"/>
<dbReference type="EMBL" id="MN740005">
    <property type="protein sequence ID" value="QHT82990.1"/>
    <property type="molecule type" value="Genomic_DNA"/>
</dbReference>
<sequence length="221" mass="24833">MDLNVTELDDLNDGVEDVGSIDEKGVFTAASSVKPEQKPLGSRVPQPRITTMAYKNRGSLATNVAPPAPRKVTYDDILSSLNMQVVNGKLQISRNVAAENVKTNNFNPASIPQNVPTKKIIQHPQQHQQQGLRQNNGIEKIWQQQQQQQMFQQQHIPNVPIMSKEQYKQMVAANYLKALEQQQRIKNIKSTKMMFSNSNIGISPILSKNGGDLNRLFRFGK</sequence>
<organism evidence="1">
    <name type="scientific">viral metagenome</name>
    <dbReference type="NCBI Taxonomy" id="1070528"/>
    <lineage>
        <taxon>unclassified sequences</taxon>
        <taxon>metagenomes</taxon>
        <taxon>organismal metagenomes</taxon>
    </lineage>
</organism>
<reference evidence="1" key="1">
    <citation type="journal article" date="2020" name="Nature">
        <title>Giant virus diversity and host interactions through global metagenomics.</title>
        <authorList>
            <person name="Schulz F."/>
            <person name="Roux S."/>
            <person name="Paez-Espino D."/>
            <person name="Jungbluth S."/>
            <person name="Walsh D.A."/>
            <person name="Denef V.J."/>
            <person name="McMahon K.D."/>
            <person name="Konstantinidis K.T."/>
            <person name="Eloe-Fadrosh E.A."/>
            <person name="Kyrpides N.C."/>
            <person name="Woyke T."/>
        </authorList>
    </citation>
    <scope>NUCLEOTIDE SEQUENCE</scope>
    <source>
        <strain evidence="1">GVMAG-M-3300023184-165</strain>
    </source>
</reference>
<protein>
    <submittedName>
        <fullName evidence="1">Uncharacterized protein</fullName>
    </submittedName>
</protein>
<evidence type="ECO:0000313" key="1">
    <source>
        <dbReference type="EMBL" id="QHT82990.1"/>
    </source>
</evidence>
<name>A0A6C0HRJ3_9ZZZZ</name>
<proteinExistence type="predicted"/>
<accession>A0A6C0HRJ3</accession>